<comment type="caution">
    <text evidence="1">The sequence shown here is derived from an EMBL/GenBank/DDBJ whole genome shotgun (WGS) entry which is preliminary data.</text>
</comment>
<organism evidence="1 2">
    <name type="scientific">Rhamnella rubrinervis</name>
    <dbReference type="NCBI Taxonomy" id="2594499"/>
    <lineage>
        <taxon>Eukaryota</taxon>
        <taxon>Viridiplantae</taxon>
        <taxon>Streptophyta</taxon>
        <taxon>Embryophyta</taxon>
        <taxon>Tracheophyta</taxon>
        <taxon>Spermatophyta</taxon>
        <taxon>Magnoliopsida</taxon>
        <taxon>eudicotyledons</taxon>
        <taxon>Gunneridae</taxon>
        <taxon>Pentapetalae</taxon>
        <taxon>rosids</taxon>
        <taxon>fabids</taxon>
        <taxon>Rosales</taxon>
        <taxon>Rhamnaceae</taxon>
        <taxon>rhamnoid group</taxon>
        <taxon>Rhamneae</taxon>
        <taxon>Rhamnella</taxon>
    </lineage>
</organism>
<protein>
    <submittedName>
        <fullName evidence="1">Uncharacterized protein</fullName>
    </submittedName>
</protein>
<keyword evidence="2" id="KW-1185">Reference proteome</keyword>
<dbReference type="AlphaFoldDB" id="A0A8K0MKR7"/>
<name>A0A8K0MKR7_9ROSA</name>
<evidence type="ECO:0000313" key="2">
    <source>
        <dbReference type="Proteomes" id="UP000796880"/>
    </source>
</evidence>
<evidence type="ECO:0000313" key="1">
    <source>
        <dbReference type="EMBL" id="KAF3449303.1"/>
    </source>
</evidence>
<gene>
    <name evidence="1" type="ORF">FNV43_RR10031</name>
</gene>
<accession>A0A8K0MKR7</accession>
<sequence>MAWEVVEGPWEVVRGSCGGRKGGRKLVVGRKLSRVGSWRRRNGGVGVKEERKCGAVGEVREEVGRRSCRGAVGSRKLQEGRRSCPGRVVGSCGGGSCGRGVGSCGRRRKLWEAVGSCGGVGSWEEWGCGRAGGSWKVVEVVGREVVGSCGWRRKLWDGSRKLSVESVEVVGGQ</sequence>
<reference evidence="1" key="1">
    <citation type="submission" date="2020-03" db="EMBL/GenBank/DDBJ databases">
        <title>A high-quality chromosome-level genome assembly of a woody plant with both climbing and erect habits, Rhamnella rubrinervis.</title>
        <authorList>
            <person name="Lu Z."/>
            <person name="Yang Y."/>
            <person name="Zhu X."/>
            <person name="Sun Y."/>
        </authorList>
    </citation>
    <scope>NUCLEOTIDE SEQUENCE</scope>
    <source>
        <strain evidence="1">BYM</strain>
        <tissue evidence="1">Leaf</tissue>
    </source>
</reference>
<proteinExistence type="predicted"/>
<dbReference type="Proteomes" id="UP000796880">
    <property type="component" value="Unassembled WGS sequence"/>
</dbReference>
<dbReference type="EMBL" id="VOIH02000004">
    <property type="protein sequence ID" value="KAF3449303.1"/>
    <property type="molecule type" value="Genomic_DNA"/>
</dbReference>